<dbReference type="AlphaFoldDB" id="A0A6G1X2J1"/>
<protein>
    <recommendedName>
        <fullName evidence="3">DUF3993 domain-containing protein</fullName>
    </recommendedName>
</protein>
<gene>
    <name evidence="1" type="ORF">GH754_02610</name>
</gene>
<dbReference type="EMBL" id="WJNH01000001">
    <property type="protein sequence ID" value="MRG85217.1"/>
    <property type="molecule type" value="Genomic_DNA"/>
</dbReference>
<evidence type="ECO:0000313" key="2">
    <source>
        <dbReference type="Proteomes" id="UP000480185"/>
    </source>
</evidence>
<dbReference type="OrthoDB" id="2880030at2"/>
<keyword evidence="2" id="KW-1185">Reference proteome</keyword>
<dbReference type="Proteomes" id="UP000480185">
    <property type="component" value="Unassembled WGS sequence"/>
</dbReference>
<reference evidence="1 2" key="1">
    <citation type="submission" date="2019-11" db="EMBL/GenBank/DDBJ databases">
        <authorList>
            <person name="Li J."/>
        </authorList>
    </citation>
    <scope>NUCLEOTIDE SEQUENCE [LARGE SCALE GENOMIC DNA]</scope>
    <source>
        <strain evidence="1 2">J4</strain>
    </source>
</reference>
<accession>A0A6G1X2J1</accession>
<organism evidence="1 2">
    <name type="scientific">Salinibacillus xinjiangensis</name>
    <dbReference type="NCBI Taxonomy" id="1229268"/>
    <lineage>
        <taxon>Bacteria</taxon>
        <taxon>Bacillati</taxon>
        <taxon>Bacillota</taxon>
        <taxon>Bacilli</taxon>
        <taxon>Bacillales</taxon>
        <taxon>Bacillaceae</taxon>
        <taxon>Salinibacillus</taxon>
    </lineage>
</organism>
<evidence type="ECO:0008006" key="3">
    <source>
        <dbReference type="Google" id="ProtNLM"/>
    </source>
</evidence>
<sequence>MDFLNMKSIAICVALVHTISLPVSIPHVNQFTSFSDTFTYEDDSKQQELTHETINSISQKFMDTLVQKTDEQYRVTNFQSKEELVQEFRDFASLSLAKEYVDLYYKERNNQLYIIPTETPPWLVKDHEYEISESQDGQATVTQVNSSELYGDYIIEMEFRFNEQNGWVLHKVYYN</sequence>
<comment type="caution">
    <text evidence="1">The sequence shown here is derived from an EMBL/GenBank/DDBJ whole genome shotgun (WGS) entry which is preliminary data.</text>
</comment>
<name>A0A6G1X2J1_9BACI</name>
<proteinExistence type="predicted"/>
<evidence type="ECO:0000313" key="1">
    <source>
        <dbReference type="EMBL" id="MRG85217.1"/>
    </source>
</evidence>
<dbReference type="RefSeq" id="WP_153727153.1">
    <property type="nucleotide sequence ID" value="NZ_WJNH01000001.1"/>
</dbReference>